<dbReference type="GO" id="GO:0016787">
    <property type="term" value="F:hydrolase activity"/>
    <property type="evidence" value="ECO:0007669"/>
    <property type="project" value="InterPro"/>
</dbReference>
<dbReference type="AlphaFoldDB" id="R0I2L4"/>
<keyword evidence="1" id="KW-0472">Membrane</keyword>
<name>R0I2L4_9BRAS</name>
<dbReference type="SUPFAM" id="SSF53474">
    <property type="entry name" value="alpha/beta-Hydrolases"/>
    <property type="match status" value="1"/>
</dbReference>
<reference evidence="4" key="1">
    <citation type="journal article" date="2013" name="Nat. Genet.">
        <title>The Capsella rubella genome and the genomic consequences of rapid mating system evolution.</title>
        <authorList>
            <person name="Slotte T."/>
            <person name="Hazzouri K.M."/>
            <person name="Agren J.A."/>
            <person name="Koenig D."/>
            <person name="Maumus F."/>
            <person name="Guo Y.L."/>
            <person name="Steige K."/>
            <person name="Platts A.E."/>
            <person name="Escobar J.S."/>
            <person name="Newman L.K."/>
            <person name="Wang W."/>
            <person name="Mandakova T."/>
            <person name="Vello E."/>
            <person name="Smith L.M."/>
            <person name="Henz S.R."/>
            <person name="Steffen J."/>
            <person name="Takuno S."/>
            <person name="Brandvain Y."/>
            <person name="Coop G."/>
            <person name="Andolfatto P."/>
            <person name="Hu T.T."/>
            <person name="Blanchette M."/>
            <person name="Clark R.M."/>
            <person name="Quesneville H."/>
            <person name="Nordborg M."/>
            <person name="Gaut B.S."/>
            <person name="Lysak M.A."/>
            <person name="Jenkins J."/>
            <person name="Grimwood J."/>
            <person name="Chapman J."/>
            <person name="Prochnik S."/>
            <person name="Shu S."/>
            <person name="Rokhsar D."/>
            <person name="Schmutz J."/>
            <person name="Weigel D."/>
            <person name="Wright S.I."/>
        </authorList>
    </citation>
    <scope>NUCLEOTIDE SEQUENCE [LARGE SCALE GENOMIC DNA]</scope>
    <source>
        <strain evidence="4">cv. Monte Gargano</strain>
    </source>
</reference>
<keyword evidence="1" id="KW-0812">Transmembrane</keyword>
<evidence type="ECO:0000313" key="4">
    <source>
        <dbReference type="Proteomes" id="UP000029121"/>
    </source>
</evidence>
<feature type="domain" description="Phospholipase/carboxylesterase/thioesterase" evidence="2">
    <location>
        <begin position="15"/>
        <end position="237"/>
    </location>
</feature>
<gene>
    <name evidence="3" type="ORF">CARUB_v10011069mg</name>
</gene>
<evidence type="ECO:0000256" key="1">
    <source>
        <dbReference type="SAM" id="Phobius"/>
    </source>
</evidence>
<dbReference type="STRING" id="81985.R0I2L4"/>
<organism evidence="3 4">
    <name type="scientific">Capsella rubella</name>
    <dbReference type="NCBI Taxonomy" id="81985"/>
    <lineage>
        <taxon>Eukaryota</taxon>
        <taxon>Viridiplantae</taxon>
        <taxon>Streptophyta</taxon>
        <taxon>Embryophyta</taxon>
        <taxon>Tracheophyta</taxon>
        <taxon>Spermatophyta</taxon>
        <taxon>Magnoliopsida</taxon>
        <taxon>eudicotyledons</taxon>
        <taxon>Gunneridae</taxon>
        <taxon>Pentapetalae</taxon>
        <taxon>rosids</taxon>
        <taxon>malvids</taxon>
        <taxon>Brassicales</taxon>
        <taxon>Brassicaceae</taxon>
        <taxon>Camelineae</taxon>
        <taxon>Capsella</taxon>
    </lineage>
</organism>
<dbReference type="Pfam" id="PF02230">
    <property type="entry name" value="Abhydrolase_2"/>
    <property type="match status" value="1"/>
</dbReference>
<dbReference type="EMBL" id="KB870805">
    <property type="protein sequence ID" value="EOA36469.1"/>
    <property type="molecule type" value="Genomic_DNA"/>
</dbReference>
<dbReference type="Gene3D" id="3.40.50.1820">
    <property type="entry name" value="alpha/beta hydrolase"/>
    <property type="match status" value="1"/>
</dbReference>
<dbReference type="Proteomes" id="UP000029121">
    <property type="component" value="Unassembled WGS sequence"/>
</dbReference>
<accession>R0I2L4</accession>
<evidence type="ECO:0000313" key="3">
    <source>
        <dbReference type="EMBL" id="EOA36469.1"/>
    </source>
</evidence>
<keyword evidence="4" id="KW-1185">Reference proteome</keyword>
<evidence type="ECO:0000259" key="2">
    <source>
        <dbReference type="Pfam" id="PF02230"/>
    </source>
</evidence>
<feature type="transmembrane region" description="Helical" evidence="1">
    <location>
        <begin position="122"/>
        <end position="145"/>
    </location>
</feature>
<dbReference type="InterPro" id="IPR029058">
    <property type="entry name" value="AB_hydrolase_fold"/>
</dbReference>
<dbReference type="eggNOG" id="KOG2112">
    <property type="taxonomic scope" value="Eukaryota"/>
</dbReference>
<proteinExistence type="predicted"/>
<protein>
    <recommendedName>
        <fullName evidence="2">Phospholipase/carboxylesterase/thioesterase domain-containing protein</fullName>
    </recommendedName>
</protein>
<sequence>MASSSSSRKKKASDTMIVSPTRIHKATILWLHDIGENGRDSLYMSILSACSSATFVRKLNLPNVKWICPTAPTRPVTSLGGFQTTAWCDVMGISENMADDMVSLNSTAGFVVNLLKDEPGNVMIGLGGIGMGAAVALYFATSYITRWEQTIRRLRTIVGINGWLPAWRNFRRNPSLAPSLQISLTHGTSDAIVPFQIGNRCCDTLRRAGFPVTFTPYEGDHHANIPQVINGVRMWLTMNLHL</sequence>
<keyword evidence="1" id="KW-1133">Transmembrane helix</keyword>
<dbReference type="PANTHER" id="PTHR46234">
    <property type="entry name" value="ALPHA/BETA-HYDROLASES SUPERFAMILY PROTEIN"/>
    <property type="match status" value="1"/>
</dbReference>
<dbReference type="InterPro" id="IPR003140">
    <property type="entry name" value="PLipase/COase/thioEstase"/>
</dbReference>